<accession>Q01PF9</accession>
<dbReference type="Pfam" id="PF00072">
    <property type="entry name" value="Response_reg"/>
    <property type="match status" value="1"/>
</dbReference>
<name>Q01PF9_SOLUE</name>
<dbReference type="InterPro" id="IPR011006">
    <property type="entry name" value="CheY-like_superfamily"/>
</dbReference>
<feature type="domain" description="Response regulatory" evidence="2">
    <location>
        <begin position="6"/>
        <end position="131"/>
    </location>
</feature>
<dbReference type="Gene3D" id="3.40.50.2300">
    <property type="match status" value="1"/>
</dbReference>
<dbReference type="PANTHER" id="PTHR44520:SF2">
    <property type="entry name" value="RESPONSE REGULATOR RCP1"/>
    <property type="match status" value="1"/>
</dbReference>
<dbReference type="HOGENOM" id="CLU_000445_69_17_0"/>
<dbReference type="SMART" id="SM00448">
    <property type="entry name" value="REC"/>
    <property type="match status" value="1"/>
</dbReference>
<feature type="modified residue" description="4-aspartylphosphate" evidence="1">
    <location>
        <position position="64"/>
    </location>
</feature>
<evidence type="ECO:0000256" key="1">
    <source>
        <dbReference type="PROSITE-ProRule" id="PRU00169"/>
    </source>
</evidence>
<dbReference type="PROSITE" id="PS50110">
    <property type="entry name" value="RESPONSE_REGULATORY"/>
    <property type="match status" value="1"/>
</dbReference>
<reference evidence="3" key="1">
    <citation type="submission" date="2006-10" db="EMBL/GenBank/DDBJ databases">
        <title>Complete sequence of Solibacter usitatus Ellin6076.</title>
        <authorList>
            <consortium name="US DOE Joint Genome Institute"/>
            <person name="Copeland A."/>
            <person name="Lucas S."/>
            <person name="Lapidus A."/>
            <person name="Barry K."/>
            <person name="Detter J.C."/>
            <person name="Glavina del Rio T."/>
            <person name="Hammon N."/>
            <person name="Israni S."/>
            <person name="Dalin E."/>
            <person name="Tice H."/>
            <person name="Pitluck S."/>
            <person name="Thompson L.S."/>
            <person name="Brettin T."/>
            <person name="Bruce D."/>
            <person name="Han C."/>
            <person name="Tapia R."/>
            <person name="Gilna P."/>
            <person name="Schmutz J."/>
            <person name="Larimer F."/>
            <person name="Land M."/>
            <person name="Hauser L."/>
            <person name="Kyrpides N."/>
            <person name="Mikhailova N."/>
            <person name="Janssen P.H."/>
            <person name="Kuske C.R."/>
            <person name="Richardson P."/>
        </authorList>
    </citation>
    <scope>NUCLEOTIDE SEQUENCE</scope>
    <source>
        <strain evidence="3">Ellin6076</strain>
    </source>
</reference>
<dbReference type="InterPro" id="IPR001789">
    <property type="entry name" value="Sig_transdc_resp-reg_receiver"/>
</dbReference>
<dbReference type="SUPFAM" id="SSF52172">
    <property type="entry name" value="CheY-like"/>
    <property type="match status" value="1"/>
</dbReference>
<dbReference type="KEGG" id="sus:Acid_7553"/>
<organism evidence="3">
    <name type="scientific">Solibacter usitatus (strain Ellin6076)</name>
    <dbReference type="NCBI Taxonomy" id="234267"/>
    <lineage>
        <taxon>Bacteria</taxon>
        <taxon>Pseudomonadati</taxon>
        <taxon>Acidobacteriota</taxon>
        <taxon>Terriglobia</taxon>
        <taxon>Bryobacterales</taxon>
        <taxon>Solibacteraceae</taxon>
        <taxon>Candidatus Solibacter</taxon>
    </lineage>
</organism>
<dbReference type="AlphaFoldDB" id="Q01PF9"/>
<protein>
    <submittedName>
        <fullName evidence="3">Response regulator receiver protein</fullName>
    </submittedName>
</protein>
<dbReference type="PANTHER" id="PTHR44520">
    <property type="entry name" value="RESPONSE REGULATOR RCP1-RELATED"/>
    <property type="match status" value="1"/>
</dbReference>
<sequence>MSKPLRIFLAEDNAGDVELVREALREHHIEHELTLARDGLAARDYIQRLRATPDAPLPDILLLDLNLPKAEGHELFRMFRANPRCSRTPVIVVTSSNAPKDRERAEALGAAHYFRKPSDLMEFLELGSIIRRLAIERGLLLAT</sequence>
<dbReference type="eggNOG" id="COG0784">
    <property type="taxonomic scope" value="Bacteria"/>
</dbReference>
<dbReference type="OrthoDB" id="9797769at2"/>
<gene>
    <name evidence="3" type="ordered locus">Acid_7553</name>
</gene>
<dbReference type="GO" id="GO:0000160">
    <property type="term" value="P:phosphorelay signal transduction system"/>
    <property type="evidence" value="ECO:0007669"/>
    <property type="project" value="InterPro"/>
</dbReference>
<keyword evidence="1" id="KW-0597">Phosphoprotein</keyword>
<dbReference type="STRING" id="234267.Acid_7553"/>
<evidence type="ECO:0000259" key="2">
    <source>
        <dbReference type="PROSITE" id="PS50110"/>
    </source>
</evidence>
<evidence type="ECO:0000313" key="3">
    <source>
        <dbReference type="EMBL" id="ABJ88461.1"/>
    </source>
</evidence>
<dbReference type="InterPro" id="IPR052893">
    <property type="entry name" value="TCS_response_regulator"/>
</dbReference>
<proteinExistence type="predicted"/>
<dbReference type="EMBL" id="CP000473">
    <property type="protein sequence ID" value="ABJ88461.1"/>
    <property type="molecule type" value="Genomic_DNA"/>
</dbReference>
<dbReference type="InParanoid" id="Q01PF9"/>